<evidence type="ECO:0000313" key="2">
    <source>
        <dbReference type="Proteomes" id="UP001238805"/>
    </source>
</evidence>
<dbReference type="RefSeq" id="WP_284873888.1">
    <property type="nucleotide sequence ID" value="NZ_CP126970.1"/>
</dbReference>
<evidence type="ECO:0000313" key="1">
    <source>
        <dbReference type="EMBL" id="WIM69293.1"/>
    </source>
</evidence>
<sequence>MTQMTTIKVPVEVRDSLRDLARGSDMTMGSFLEKILAEELRRHRLARFADSVRSTPAEVLGAWRRDMELWDSTDLTTASPA</sequence>
<evidence type="ECO:0008006" key="3">
    <source>
        <dbReference type="Google" id="ProtNLM"/>
    </source>
</evidence>
<keyword evidence="2" id="KW-1185">Reference proteome</keyword>
<proteinExistence type="predicted"/>
<dbReference type="Proteomes" id="UP001238805">
    <property type="component" value="Chromosome"/>
</dbReference>
<name>A0ABY8VKV1_9CORY</name>
<reference evidence="1 2" key="1">
    <citation type="submission" date="2023-05" db="EMBL/GenBank/DDBJ databases">
        <title>Corynebacterium suedekumii sp. nov. and Corynebacterium breve sp. nov. isolated from raw cow's milk.</title>
        <authorList>
            <person name="Baer M.K."/>
            <person name="Mehl L."/>
            <person name="Hellmuth R."/>
            <person name="Marke G."/>
            <person name="Lipski A."/>
        </authorList>
    </citation>
    <scope>NUCLEOTIDE SEQUENCE [LARGE SCALE GENOMIC DNA]</scope>
    <source>
        <strain evidence="1 2">LM112</strain>
    </source>
</reference>
<organism evidence="1 2">
    <name type="scientific">Corynebacterium suedekumii</name>
    <dbReference type="NCBI Taxonomy" id="3049801"/>
    <lineage>
        <taxon>Bacteria</taxon>
        <taxon>Bacillati</taxon>
        <taxon>Actinomycetota</taxon>
        <taxon>Actinomycetes</taxon>
        <taxon>Mycobacteriales</taxon>
        <taxon>Corynebacteriaceae</taxon>
        <taxon>Corynebacterium</taxon>
    </lineage>
</organism>
<dbReference type="EMBL" id="CP126970">
    <property type="protein sequence ID" value="WIM69293.1"/>
    <property type="molecule type" value="Genomic_DNA"/>
</dbReference>
<protein>
    <recommendedName>
        <fullName evidence="3">Toxin-antitoxin system protein</fullName>
    </recommendedName>
</protein>
<gene>
    <name evidence="1" type="ORF">QP029_08385</name>
</gene>
<accession>A0ABY8VKV1</accession>